<evidence type="ECO:0000313" key="2">
    <source>
        <dbReference type="Proteomes" id="UP000010296"/>
    </source>
</evidence>
<dbReference type="eggNOG" id="ENOG5030SG8">
    <property type="taxonomic scope" value="Bacteria"/>
</dbReference>
<dbReference type="RefSeq" id="WP_007207831.1">
    <property type="nucleotide sequence ID" value="NZ_GL622241.1"/>
</dbReference>
<gene>
    <name evidence="1" type="ORF">HMPREF9088_0810</name>
</gene>
<dbReference type="EMBL" id="AEPV01000028">
    <property type="protein sequence ID" value="EFU74356.1"/>
    <property type="molecule type" value="Genomic_DNA"/>
</dbReference>
<accession>E6LEM0</accession>
<proteinExistence type="predicted"/>
<keyword evidence="2" id="KW-1185">Reference proteome</keyword>
<reference evidence="1 2" key="1">
    <citation type="submission" date="2010-12" db="EMBL/GenBank/DDBJ databases">
        <authorList>
            <person name="Muzny D."/>
            <person name="Qin X."/>
            <person name="Deng J."/>
            <person name="Jiang H."/>
            <person name="Liu Y."/>
            <person name="Qu J."/>
            <person name="Song X.-Z."/>
            <person name="Zhang L."/>
            <person name="Thornton R."/>
            <person name="Coyle M."/>
            <person name="Francisco L."/>
            <person name="Jackson L."/>
            <person name="Javaid M."/>
            <person name="Korchina V."/>
            <person name="Kovar C."/>
            <person name="Mata R."/>
            <person name="Mathew T."/>
            <person name="Ngo R."/>
            <person name="Nguyen L."/>
            <person name="Nguyen N."/>
            <person name="Okwuonu G."/>
            <person name="Ongeri F."/>
            <person name="Pham C."/>
            <person name="Simmons D."/>
            <person name="Wilczek-Boney K."/>
            <person name="Hale W."/>
            <person name="Jakkamsetti A."/>
            <person name="Pham P."/>
            <person name="Ruth R."/>
            <person name="San Lucas F."/>
            <person name="Warren J."/>
            <person name="Zhang J."/>
            <person name="Zhao Z."/>
            <person name="Zhou C."/>
            <person name="Zhu D."/>
            <person name="Lee S."/>
            <person name="Bess C."/>
            <person name="Blankenburg K."/>
            <person name="Forbes L."/>
            <person name="Fu Q."/>
            <person name="Gubbala S."/>
            <person name="Hirani K."/>
            <person name="Jayaseelan J.C."/>
            <person name="Lara F."/>
            <person name="Munidasa M."/>
            <person name="Palculict T."/>
            <person name="Patil S."/>
            <person name="Pu L.-L."/>
            <person name="Saada N."/>
            <person name="Tang L."/>
            <person name="Weissenberger G."/>
            <person name="Zhu Y."/>
            <person name="Hemphill L."/>
            <person name="Shang Y."/>
            <person name="Youmans B."/>
            <person name="Ayvaz T."/>
            <person name="Ross M."/>
            <person name="Santibanez J."/>
            <person name="Aqrawi P."/>
            <person name="Gross S."/>
            <person name="Joshi V."/>
            <person name="Fowler G."/>
            <person name="Nazareth L."/>
            <person name="Reid J."/>
            <person name="Worley K."/>
            <person name="Petrosino J."/>
            <person name="Highlander S."/>
            <person name="Gibbs R."/>
        </authorList>
    </citation>
    <scope>NUCLEOTIDE SEQUENCE [LARGE SCALE GENOMIC DNA]</scope>
    <source>
        <strain evidence="2">DSM 15952 / CCUG 50447 / LMG 22039 / TP 1.5</strain>
    </source>
</reference>
<organism evidence="1 2">
    <name type="scientific">Enterococcus italicus (strain DSM 15952 / CCUG 50447 / LMG 22039 / TP 1.5)</name>
    <dbReference type="NCBI Taxonomy" id="888064"/>
    <lineage>
        <taxon>Bacteria</taxon>
        <taxon>Bacillati</taxon>
        <taxon>Bacillota</taxon>
        <taxon>Bacilli</taxon>
        <taxon>Lactobacillales</taxon>
        <taxon>Enterococcaceae</taxon>
        <taxon>Enterococcus</taxon>
    </lineage>
</organism>
<dbReference type="AlphaFoldDB" id="E6LEM0"/>
<dbReference type="STRING" id="888064.HMPREF9088_0810"/>
<sequence>MDLEQNKAVEKALQGVISREASHELANLEGEPLKEAFNLIYEQASFQNLLPKEPTVKSILNELYDLTQDNFSDTFTITELQYLIFEQVEMLAELLGIELE</sequence>
<dbReference type="PATRIC" id="fig|888064.11.peg.1462"/>
<dbReference type="Proteomes" id="UP000010296">
    <property type="component" value="Unassembled WGS sequence"/>
</dbReference>
<protein>
    <submittedName>
        <fullName evidence="1">Uncharacterized protein</fullName>
    </submittedName>
</protein>
<dbReference type="OrthoDB" id="2191570at2"/>
<evidence type="ECO:0000313" key="1">
    <source>
        <dbReference type="EMBL" id="EFU74356.1"/>
    </source>
</evidence>
<name>E6LEM0_ENTI1</name>
<comment type="caution">
    <text evidence="1">The sequence shown here is derived from an EMBL/GenBank/DDBJ whole genome shotgun (WGS) entry which is preliminary data.</text>
</comment>
<dbReference type="HOGENOM" id="CLU_180652_0_0_9"/>